<comment type="caution">
    <text evidence="1">The sequence shown here is derived from an EMBL/GenBank/DDBJ whole genome shotgun (WGS) entry which is preliminary data.</text>
</comment>
<evidence type="ECO:0000313" key="1">
    <source>
        <dbReference type="EMBL" id="MFA9950982.1"/>
    </source>
</evidence>
<evidence type="ECO:0000313" key="2">
    <source>
        <dbReference type="Proteomes" id="UP001574673"/>
    </source>
</evidence>
<sequence length="99" mass="11840">MRRLNDIQLQRGMLLERITTQRYFLSAETQPVQVALNRIDVARMYINTGISYVKRHPLLAGLAVTTLTILNGRRVFRLARRSFFIWETWQTLRQRFPYL</sequence>
<name>A0ABV4UH97_9RHOO</name>
<accession>A0ABV4UH97</accession>
<protein>
    <submittedName>
        <fullName evidence="1">YqjK family protein</fullName>
    </submittedName>
</protein>
<organism evidence="1 2">
    <name type="scientific">Dentiradicibacter hellwigii</name>
    <dbReference type="NCBI Taxonomy" id="3149053"/>
    <lineage>
        <taxon>Bacteria</taxon>
        <taxon>Pseudomonadati</taxon>
        <taxon>Pseudomonadota</taxon>
        <taxon>Betaproteobacteria</taxon>
        <taxon>Rhodocyclales</taxon>
        <taxon>Rhodocyclaceae</taxon>
        <taxon>Dentiradicibacter</taxon>
    </lineage>
</organism>
<dbReference type="Pfam" id="PF13997">
    <property type="entry name" value="YqjK"/>
    <property type="match status" value="1"/>
</dbReference>
<dbReference type="EMBL" id="JBEUWX010000003">
    <property type="protein sequence ID" value="MFA9950982.1"/>
    <property type="molecule type" value="Genomic_DNA"/>
</dbReference>
<proteinExistence type="predicted"/>
<gene>
    <name evidence="1" type="ORF">ABCS64_11705</name>
</gene>
<reference evidence="2" key="1">
    <citation type="submission" date="2024-06" db="EMBL/GenBank/DDBJ databases">
        <title>Radixoralia hellwigii gen. nov., sp nov., isolated from a root canal in the human oral cavity.</title>
        <authorList>
            <person name="Bartsch S."/>
            <person name="Wittmer A."/>
            <person name="Schulz A.-K."/>
            <person name="Neumann-Schaal M."/>
            <person name="Wolf J."/>
            <person name="Gronow S."/>
            <person name="Tennert C."/>
            <person name="Haecker G."/>
            <person name="Cieplik F."/>
            <person name="Al-Ahmad A."/>
        </authorList>
    </citation>
    <scope>NUCLEOTIDE SEQUENCE [LARGE SCALE GENOMIC DNA]</scope>
    <source>
        <strain evidence="2">Wk13</strain>
    </source>
</reference>
<keyword evidence="2" id="KW-1185">Reference proteome</keyword>
<dbReference type="InterPro" id="IPR025612">
    <property type="entry name" value="YqjK"/>
</dbReference>
<dbReference type="Proteomes" id="UP001574673">
    <property type="component" value="Unassembled WGS sequence"/>
</dbReference>
<dbReference type="RefSeq" id="WP_418892068.1">
    <property type="nucleotide sequence ID" value="NZ_JBEUWX010000003.1"/>
</dbReference>